<gene>
    <name evidence="1" type="ORF">ACFO3Q_06825</name>
</gene>
<evidence type="ECO:0000313" key="1">
    <source>
        <dbReference type="EMBL" id="MFC4727884.1"/>
    </source>
</evidence>
<dbReference type="Proteomes" id="UP001595892">
    <property type="component" value="Unassembled WGS sequence"/>
</dbReference>
<organism evidence="1 2">
    <name type="scientific">Coralloluteibacterium thermophilum</name>
    <dbReference type="NCBI Taxonomy" id="2707049"/>
    <lineage>
        <taxon>Bacteria</taxon>
        <taxon>Pseudomonadati</taxon>
        <taxon>Pseudomonadota</taxon>
        <taxon>Gammaproteobacteria</taxon>
        <taxon>Lysobacterales</taxon>
        <taxon>Lysobacteraceae</taxon>
        <taxon>Coralloluteibacterium</taxon>
    </lineage>
</organism>
<accession>A0ABV9NKF8</accession>
<keyword evidence="2" id="KW-1185">Reference proteome</keyword>
<reference evidence="2" key="1">
    <citation type="journal article" date="2019" name="Int. J. Syst. Evol. Microbiol.">
        <title>The Global Catalogue of Microorganisms (GCM) 10K type strain sequencing project: providing services to taxonomists for standard genome sequencing and annotation.</title>
        <authorList>
            <consortium name="The Broad Institute Genomics Platform"/>
            <consortium name="The Broad Institute Genome Sequencing Center for Infectious Disease"/>
            <person name="Wu L."/>
            <person name="Ma J."/>
        </authorList>
    </citation>
    <scope>NUCLEOTIDE SEQUENCE [LARGE SCALE GENOMIC DNA]</scope>
    <source>
        <strain evidence="2">CGMCC 1.13574</strain>
    </source>
</reference>
<protein>
    <submittedName>
        <fullName evidence="1">DUF3301 domain-containing protein</fullName>
    </submittedName>
</protein>
<dbReference type="InterPro" id="IPR021732">
    <property type="entry name" value="DUF3301"/>
</dbReference>
<proteinExistence type="predicted"/>
<sequence>MASALVFLIVFGIVAAFWSAHRAAAEAALRIGRNACAAADVQWLDQSVQLAGMRLRRHPSGWIGIERSYHFDYSRAGDDRHRGRIVMLGSELREFVGPGRGDAEPLAFPRAG</sequence>
<dbReference type="Pfam" id="PF11743">
    <property type="entry name" value="DUF3301"/>
    <property type="match status" value="1"/>
</dbReference>
<name>A0ABV9NKF8_9GAMM</name>
<dbReference type="RefSeq" id="WP_377003892.1">
    <property type="nucleotide sequence ID" value="NZ_JBHSGG010000017.1"/>
</dbReference>
<comment type="caution">
    <text evidence="1">The sequence shown here is derived from an EMBL/GenBank/DDBJ whole genome shotgun (WGS) entry which is preliminary data.</text>
</comment>
<dbReference type="EMBL" id="JBHSGG010000017">
    <property type="protein sequence ID" value="MFC4727884.1"/>
    <property type="molecule type" value="Genomic_DNA"/>
</dbReference>
<evidence type="ECO:0000313" key="2">
    <source>
        <dbReference type="Proteomes" id="UP001595892"/>
    </source>
</evidence>